<feature type="region of interest" description="Disordered" evidence="2">
    <location>
        <begin position="629"/>
        <end position="742"/>
    </location>
</feature>
<feature type="region of interest" description="Disordered" evidence="2">
    <location>
        <begin position="118"/>
        <end position="277"/>
    </location>
</feature>
<dbReference type="Gene3D" id="3.30.160.60">
    <property type="entry name" value="Classic Zinc Finger"/>
    <property type="match status" value="1"/>
</dbReference>
<dbReference type="GO" id="GO:0008270">
    <property type="term" value="F:zinc ion binding"/>
    <property type="evidence" value="ECO:0007669"/>
    <property type="project" value="UniProtKB-KW"/>
</dbReference>
<dbReference type="Proteomes" id="UP000007431">
    <property type="component" value="Unassembled WGS sequence"/>
</dbReference>
<dbReference type="AlphaFoldDB" id="D8PLR1"/>
<proteinExistence type="predicted"/>
<dbReference type="KEGG" id="scm:SCHCO_02488050"/>
<protein>
    <recommendedName>
        <fullName evidence="3">C2H2-type domain-containing protein</fullName>
    </recommendedName>
</protein>
<dbReference type="InterPro" id="IPR013087">
    <property type="entry name" value="Znf_C2H2_type"/>
</dbReference>
<feature type="domain" description="C2H2-type" evidence="3">
    <location>
        <begin position="53"/>
        <end position="82"/>
    </location>
</feature>
<dbReference type="OrthoDB" id="10361787at2759"/>
<keyword evidence="1" id="KW-0863">Zinc-finger</keyword>
<feature type="region of interest" description="Disordered" evidence="2">
    <location>
        <begin position="759"/>
        <end position="790"/>
    </location>
</feature>
<dbReference type="OMA" id="HINDTNG"/>
<evidence type="ECO:0000259" key="3">
    <source>
        <dbReference type="PROSITE" id="PS50157"/>
    </source>
</evidence>
<dbReference type="InParanoid" id="D8PLR1"/>
<dbReference type="EMBL" id="GL377302">
    <property type="protein sequence ID" value="EFJ02768.1"/>
    <property type="molecule type" value="Genomic_DNA"/>
</dbReference>
<dbReference type="RefSeq" id="XP_003037670.1">
    <property type="nucleotide sequence ID" value="XM_003037624.1"/>
</dbReference>
<dbReference type="HOGENOM" id="CLU_346877_0_0_1"/>
<feature type="compositionally biased region" description="Polar residues" evidence="2">
    <location>
        <begin position="779"/>
        <end position="790"/>
    </location>
</feature>
<keyword evidence="1" id="KW-0862">Zinc</keyword>
<feature type="region of interest" description="Disordered" evidence="2">
    <location>
        <begin position="291"/>
        <end position="602"/>
    </location>
</feature>
<accession>D8PLR1</accession>
<feature type="compositionally biased region" description="Polar residues" evidence="2">
    <location>
        <begin position="291"/>
        <end position="300"/>
    </location>
</feature>
<feature type="compositionally biased region" description="Polar residues" evidence="2">
    <location>
        <begin position="253"/>
        <end position="276"/>
    </location>
</feature>
<feature type="compositionally biased region" description="Polar residues" evidence="2">
    <location>
        <begin position="562"/>
        <end position="572"/>
    </location>
</feature>
<feature type="compositionally biased region" description="Low complexity" evidence="2">
    <location>
        <begin position="472"/>
        <end position="498"/>
    </location>
</feature>
<dbReference type="VEuPathDB" id="FungiDB:SCHCODRAFT_02488050"/>
<gene>
    <name evidence="4" type="ORF">SCHCODRAFT_104680</name>
</gene>
<reference evidence="4 5" key="1">
    <citation type="journal article" date="2010" name="Nat. Biotechnol.">
        <title>Genome sequence of the model mushroom Schizophyllum commune.</title>
        <authorList>
            <person name="Ohm R.A."/>
            <person name="de Jong J.F."/>
            <person name="Lugones L.G."/>
            <person name="Aerts A."/>
            <person name="Kothe E."/>
            <person name="Stajich J.E."/>
            <person name="de Vries R.P."/>
            <person name="Record E."/>
            <person name="Levasseur A."/>
            <person name="Baker S.E."/>
            <person name="Bartholomew K.A."/>
            <person name="Coutinho P.M."/>
            <person name="Erdmann S."/>
            <person name="Fowler T.J."/>
            <person name="Gathman A.C."/>
            <person name="Lombard V."/>
            <person name="Henrissat B."/>
            <person name="Knabe N."/>
            <person name="Kuees U."/>
            <person name="Lilly W.W."/>
            <person name="Lindquist E."/>
            <person name="Lucas S."/>
            <person name="Magnuson J.K."/>
            <person name="Piumi F."/>
            <person name="Raudaskoski M."/>
            <person name="Salamov A."/>
            <person name="Schmutz J."/>
            <person name="Schwarze F.W.M.R."/>
            <person name="vanKuyk P.A."/>
            <person name="Horton J.S."/>
            <person name="Grigoriev I.V."/>
            <person name="Woesten H.A.B."/>
        </authorList>
    </citation>
    <scope>NUCLEOTIDE SEQUENCE [LARGE SCALE GENOMIC DNA]</scope>
    <source>
        <strain evidence="5">H4-8 / FGSC 9210</strain>
    </source>
</reference>
<feature type="compositionally biased region" description="Polar residues" evidence="2">
    <location>
        <begin position="892"/>
        <end position="905"/>
    </location>
</feature>
<keyword evidence="5" id="KW-1185">Reference proteome</keyword>
<organism evidence="5">
    <name type="scientific">Schizophyllum commune (strain H4-8 / FGSC 9210)</name>
    <name type="common">Split gill fungus</name>
    <dbReference type="NCBI Taxonomy" id="578458"/>
    <lineage>
        <taxon>Eukaryota</taxon>
        <taxon>Fungi</taxon>
        <taxon>Dikarya</taxon>
        <taxon>Basidiomycota</taxon>
        <taxon>Agaricomycotina</taxon>
        <taxon>Agaricomycetes</taxon>
        <taxon>Agaricomycetidae</taxon>
        <taxon>Agaricales</taxon>
        <taxon>Schizophyllaceae</taxon>
        <taxon>Schizophyllum</taxon>
    </lineage>
</organism>
<evidence type="ECO:0000313" key="4">
    <source>
        <dbReference type="EMBL" id="EFJ02768.1"/>
    </source>
</evidence>
<keyword evidence="1" id="KW-0479">Metal-binding</keyword>
<sequence length="939" mass="99914">MQHAVAIHGDNDLRKAIHDFKKIQFCDICDFVTDDGEPAINQHHNYHVHRKPYICTVFANNIICDKRFYGCPDLNKHRRKVHGLGMLYSTTTDQMKCDYDAWFIRAREAEIHRAVLRSSAPSATEPRPAHAPCDPAQPEVSESPRQDSRQRRHARHAARTPPTYLPPCSPPAASTSSHNTPSGRASRSEGRAPPRRRGSWGRPPAQPRGEPAQLPLSYAPSNAFKGNPMHDATHPVSHVRGTPALLGRRTSRHGPTSSSTSRDAMAPSTSPMTSSIAAGYSGHPTWNGNYPASPSLSSVNRGRGSAHHGRDPEHPVWGPVDQQRSSAYPELEPAYHPAPPPQYHVVSARHPFAAAEGVQQPNGLNHQPKGFDHPSYPSFDHPQNSLPVSHPPQTDSSDDPSDSVSHSPPSEPRSRPAKKARPSPVPSISNTSRRSSMPSSSRRSPMPKSSTRPSTPRTHTRRGSGPVSPWRGSAPASAGYGSSSDFPSTPTSSHPSSDVFAPSPYAPTRSTHDFVKATHAAEASGPPPSSRASALHRESPGWASVSSSLAPSPSHTSAPPSRQDSAPSSYYVDSNGWPAAPPAHHARSVSEGATATSGESMKDAEFSVQLLQRPEVQAVIQRIAVAAALSAAEQTRSASARPLGSPFRHPSEPRTPAPRDSSASSSPWHSRNASGASTPPSASDSSLYASDPSSHQASAPGSDPELNGWLVDTAPVQHDVASHDRPTAPAYGEPCRGDPASEVGATDLNIAMRQMAFGSAPSESAPAHPGGSFERSDAGTDSSQGHAPQQDQAQNLGITVMSADSSELPQEWQGFSLLPSPPSAMLECPQTTEGTVQADGHAAALADTANNPNWHPWSEGMPASSPNLALPAPEPNPPSTFLPEFAEMPCQDGQSLSGNANSLQDNAAGMSMGDPTFLMDEDMMDPVYNTSGFPDYQSN</sequence>
<feature type="compositionally biased region" description="Low complexity" evidence="2">
    <location>
        <begin position="658"/>
        <end position="694"/>
    </location>
</feature>
<dbReference type="PROSITE" id="PS50157">
    <property type="entry name" value="ZINC_FINGER_C2H2_2"/>
    <property type="match status" value="1"/>
</dbReference>
<name>D8PLR1_SCHCM</name>
<feature type="region of interest" description="Disordered" evidence="2">
    <location>
        <begin position="892"/>
        <end position="918"/>
    </location>
</feature>
<evidence type="ECO:0000256" key="1">
    <source>
        <dbReference type="PROSITE-ProRule" id="PRU00042"/>
    </source>
</evidence>
<feature type="non-terminal residue" evidence="4">
    <location>
        <position position="939"/>
    </location>
</feature>
<evidence type="ECO:0000256" key="2">
    <source>
        <dbReference type="SAM" id="MobiDB-lite"/>
    </source>
</evidence>
<dbReference type="GeneID" id="9585529"/>
<feature type="compositionally biased region" description="Low complexity" evidence="2">
    <location>
        <begin position="543"/>
        <end position="561"/>
    </location>
</feature>
<evidence type="ECO:0000313" key="5">
    <source>
        <dbReference type="Proteomes" id="UP000007431"/>
    </source>
</evidence>
<feature type="compositionally biased region" description="Low complexity" evidence="2">
    <location>
        <begin position="426"/>
        <end position="457"/>
    </location>
</feature>